<proteinExistence type="predicted"/>
<gene>
    <name evidence="5" type="ORF">EJA06_014385</name>
</gene>
<dbReference type="RefSeq" id="WP_126189820.1">
    <property type="nucleotide sequence ID" value="NZ_RWYU02000005.1"/>
</dbReference>
<dbReference type="Proteomes" id="UP000282800">
    <property type="component" value="Unassembled WGS sequence"/>
</dbReference>
<evidence type="ECO:0000256" key="3">
    <source>
        <dbReference type="ARBA" id="ARBA00022729"/>
    </source>
</evidence>
<dbReference type="Pfam" id="PF10614">
    <property type="entry name" value="CsgF"/>
    <property type="match status" value="1"/>
</dbReference>
<accession>A0A482UFC2</accession>
<evidence type="ECO:0000256" key="1">
    <source>
        <dbReference type="ARBA" id="ARBA00003989"/>
    </source>
</evidence>
<evidence type="ECO:0000313" key="5">
    <source>
        <dbReference type="EMBL" id="RYJ61882.1"/>
    </source>
</evidence>
<protein>
    <recommendedName>
        <fullName evidence="2">Curli production assembly/transport component CsgF</fullName>
    </recommendedName>
</protein>
<reference evidence="5 6" key="1">
    <citation type="submission" date="2019-01" db="EMBL/GenBank/DDBJ databases">
        <title>High-quality draft genome of. Pseudomonas songnenensis str. L103, a full-fledged denitrifier isolated from 100 meters deep aquifer in a heavily nitrogen fertilized agricultural area.</title>
        <authorList>
            <person name="Liu M."/>
            <person name="Liu B."/>
        </authorList>
    </citation>
    <scope>NUCLEOTIDE SEQUENCE [LARGE SCALE GENOMIC DNA]</scope>
    <source>
        <strain evidence="5 6">L103</strain>
    </source>
</reference>
<evidence type="ECO:0000313" key="6">
    <source>
        <dbReference type="Proteomes" id="UP000282800"/>
    </source>
</evidence>
<dbReference type="OrthoDB" id="1443407at2"/>
<dbReference type="EMBL" id="RWYU02000005">
    <property type="protein sequence ID" value="RYJ61882.1"/>
    <property type="molecule type" value="Genomic_DNA"/>
</dbReference>
<comment type="caution">
    <text evidence="5">The sequence shown here is derived from an EMBL/GenBank/DDBJ whole genome shotgun (WGS) entry which is preliminary data.</text>
</comment>
<organism evidence="5 6">
    <name type="scientific">Pseudomonas songnenensis</name>
    <dbReference type="NCBI Taxonomy" id="1176259"/>
    <lineage>
        <taxon>Bacteria</taxon>
        <taxon>Pseudomonadati</taxon>
        <taxon>Pseudomonadota</taxon>
        <taxon>Gammaproteobacteria</taxon>
        <taxon>Pseudomonadales</taxon>
        <taxon>Pseudomonadaceae</taxon>
        <taxon>Pseudomonas</taxon>
    </lineage>
</organism>
<sequence>MKQQTRKTLGALLGSLLLGSLLLSAGASATELVYTPINPSFGGSPLNGAWLLGNAQAQNSKKDPDALDRSSLLGKQSTLDRFTSQLESRLLNDLLNDARDGKTGAITTDDFFVRVYNGDAGMLIVEITDRLTGEMSEIIIGK</sequence>
<dbReference type="AlphaFoldDB" id="A0A482UFC2"/>
<evidence type="ECO:0000256" key="4">
    <source>
        <dbReference type="SAM" id="SignalP"/>
    </source>
</evidence>
<dbReference type="InterPro" id="IPR018893">
    <property type="entry name" value="T8SS_CsgF"/>
</dbReference>
<keyword evidence="3 4" id="KW-0732">Signal</keyword>
<name>A0A482UFC2_9PSED</name>
<feature type="chain" id="PRO_5020968772" description="Curli production assembly/transport component CsgF" evidence="4">
    <location>
        <begin position="30"/>
        <end position="142"/>
    </location>
</feature>
<comment type="function">
    <text evidence="1">May be involved in the biogenesis of curli organelles.</text>
</comment>
<feature type="signal peptide" evidence="4">
    <location>
        <begin position="1"/>
        <end position="29"/>
    </location>
</feature>
<evidence type="ECO:0000256" key="2">
    <source>
        <dbReference type="ARBA" id="ARBA00014031"/>
    </source>
</evidence>